<feature type="signal peptide" evidence="7">
    <location>
        <begin position="1"/>
        <end position="19"/>
    </location>
</feature>
<dbReference type="OrthoDB" id="5425848at2759"/>
<dbReference type="AlphaFoldDB" id="A0A8H7J032"/>
<accession>A0A8H7J032</accession>
<proteinExistence type="predicted"/>
<keyword evidence="9" id="KW-1185">Reference proteome</keyword>
<evidence type="ECO:0000256" key="4">
    <source>
        <dbReference type="ARBA" id="ARBA00023136"/>
    </source>
</evidence>
<evidence type="ECO:0000256" key="6">
    <source>
        <dbReference type="SAM" id="Phobius"/>
    </source>
</evidence>
<dbReference type="GO" id="GO:0016020">
    <property type="term" value="C:membrane"/>
    <property type="evidence" value="ECO:0007669"/>
    <property type="project" value="UniProtKB-SubCell"/>
</dbReference>
<dbReference type="InterPro" id="IPR029063">
    <property type="entry name" value="SAM-dependent_MTases_sf"/>
</dbReference>
<dbReference type="SUPFAM" id="SSF53335">
    <property type="entry name" value="S-adenosyl-L-methionine-dependent methyltransferases"/>
    <property type="match status" value="1"/>
</dbReference>
<dbReference type="EMBL" id="RZGK01000013">
    <property type="protein sequence ID" value="KAF9694681.1"/>
    <property type="molecule type" value="Genomic_DNA"/>
</dbReference>
<reference evidence="8" key="2">
    <citation type="submission" date="2020-09" db="EMBL/GenBank/DDBJ databases">
        <title>Reference genome assembly for Australian Ascochyta lentis isolate Al4.</title>
        <authorList>
            <person name="Lee R.C."/>
            <person name="Farfan-Caceres L.M."/>
            <person name="Debler J.W."/>
            <person name="Williams A.H."/>
            <person name="Henares B.M."/>
        </authorList>
    </citation>
    <scope>NUCLEOTIDE SEQUENCE</scope>
    <source>
        <strain evidence="8">Al4</strain>
    </source>
</reference>
<comment type="subcellular location">
    <subcellularLocation>
        <location evidence="1">Membrane</location>
        <topology evidence="1">Single-pass membrane protein</topology>
    </subcellularLocation>
</comment>
<comment type="caution">
    <text evidence="8">The sequence shown here is derived from an EMBL/GenBank/DDBJ whole genome shotgun (WGS) entry which is preliminary data.</text>
</comment>
<dbReference type="GO" id="GO:0071944">
    <property type="term" value="C:cell periphery"/>
    <property type="evidence" value="ECO:0007669"/>
    <property type="project" value="UniProtKB-ARBA"/>
</dbReference>
<dbReference type="Pfam" id="PF03492">
    <property type="entry name" value="Methyltransf_7"/>
    <property type="match status" value="1"/>
</dbReference>
<keyword evidence="2 6" id="KW-0812">Transmembrane</keyword>
<dbReference type="PANTHER" id="PTHR15549">
    <property type="entry name" value="PAIRED IMMUNOGLOBULIN-LIKE TYPE 2 RECEPTOR"/>
    <property type="match status" value="1"/>
</dbReference>
<evidence type="ECO:0000256" key="3">
    <source>
        <dbReference type="ARBA" id="ARBA00022989"/>
    </source>
</evidence>
<organism evidence="8 9">
    <name type="scientific">Ascochyta lentis</name>
    <dbReference type="NCBI Taxonomy" id="205686"/>
    <lineage>
        <taxon>Eukaryota</taxon>
        <taxon>Fungi</taxon>
        <taxon>Dikarya</taxon>
        <taxon>Ascomycota</taxon>
        <taxon>Pezizomycotina</taxon>
        <taxon>Dothideomycetes</taxon>
        <taxon>Pleosporomycetidae</taxon>
        <taxon>Pleosporales</taxon>
        <taxon>Pleosporineae</taxon>
        <taxon>Didymellaceae</taxon>
        <taxon>Ascochyta</taxon>
    </lineage>
</organism>
<keyword evidence="7" id="KW-0732">Signal</keyword>
<dbReference type="InterPro" id="IPR051694">
    <property type="entry name" value="Immunoregulatory_rcpt-like"/>
</dbReference>
<feature type="region of interest" description="Disordered" evidence="5">
    <location>
        <begin position="265"/>
        <end position="302"/>
    </location>
</feature>
<protein>
    <submittedName>
        <fullName evidence="8">Uncharacterized protein</fullName>
    </submittedName>
</protein>
<keyword evidence="3 6" id="KW-1133">Transmembrane helix</keyword>
<name>A0A8H7J032_9PLEO</name>
<sequence length="499" mass="51863">MGFFRSLALAALTTSTAFAKPYPVHNEELMQLHNATQMGKRAACDGVSCGWDNWLCCPSGSSCITDASNQAQCGPASAATGGGWVYFTTTWVETVGAVTKTSVGSTYAGGAGGAATTAACGNSQSPCGSKCCDSGLYCKDPDTGSCAVIAGGSSGGILPTASVSAPVRPTSSTLVVITYTGTPTATVPFQTPIPTGANGSLTETEASSGLSGGAIAGIVIGVLLGILLLLLLCLFCCARALFDTLLGILGIGGKKRRHTHEETTYIEDHHHSGGAASGGRWYGQGPSRPSRPMSEKKSGVGKGMGMAAALGGLALALGLKRKHDRKDDKSTTVSGSSYYYSDYTSSTQARQTATHGTPGIPADAETLDAGRWTLDAETHSTICFAEASHIVFNDRPYNDFSTLAATIKQHERELDRTGSLTIYPSMVPISFYNPIASPASVDIGVSWSSLNYLEHQPPPLPASDLATLIQQRAIRNAKQAHTDLIKLLRLRATEIKPGG</sequence>
<feature type="chain" id="PRO_5034620539" evidence="7">
    <location>
        <begin position="20"/>
        <end position="499"/>
    </location>
</feature>
<feature type="transmembrane region" description="Helical" evidence="6">
    <location>
        <begin position="214"/>
        <end position="242"/>
    </location>
</feature>
<dbReference type="GO" id="GO:0008168">
    <property type="term" value="F:methyltransferase activity"/>
    <property type="evidence" value="ECO:0007669"/>
    <property type="project" value="InterPro"/>
</dbReference>
<dbReference type="Gene3D" id="3.40.50.150">
    <property type="entry name" value="Vaccinia Virus protein VP39"/>
    <property type="match status" value="1"/>
</dbReference>
<gene>
    <name evidence="8" type="ORF">EKO04_007695</name>
</gene>
<reference evidence="8" key="1">
    <citation type="submission" date="2018-12" db="EMBL/GenBank/DDBJ databases">
        <authorList>
            <person name="Syme R.A."/>
            <person name="Farfan-Caceres L."/>
            <person name="Lichtenzveig J."/>
        </authorList>
    </citation>
    <scope>NUCLEOTIDE SEQUENCE</scope>
    <source>
        <strain evidence="8">Al4</strain>
    </source>
</reference>
<keyword evidence="4 6" id="KW-0472">Membrane</keyword>
<evidence type="ECO:0000313" key="8">
    <source>
        <dbReference type="EMBL" id="KAF9694681.1"/>
    </source>
</evidence>
<evidence type="ECO:0000256" key="1">
    <source>
        <dbReference type="ARBA" id="ARBA00004167"/>
    </source>
</evidence>
<evidence type="ECO:0000313" key="9">
    <source>
        <dbReference type="Proteomes" id="UP000651452"/>
    </source>
</evidence>
<dbReference type="PANTHER" id="PTHR15549:SF26">
    <property type="entry name" value="AXIAL BUDDING PATTERN PROTEIN 2-RELATED"/>
    <property type="match status" value="1"/>
</dbReference>
<evidence type="ECO:0000256" key="5">
    <source>
        <dbReference type="SAM" id="MobiDB-lite"/>
    </source>
</evidence>
<evidence type="ECO:0000256" key="2">
    <source>
        <dbReference type="ARBA" id="ARBA00022692"/>
    </source>
</evidence>
<dbReference type="InterPro" id="IPR005299">
    <property type="entry name" value="MeTrfase_7"/>
</dbReference>
<dbReference type="Proteomes" id="UP000651452">
    <property type="component" value="Unassembled WGS sequence"/>
</dbReference>
<evidence type="ECO:0000256" key="7">
    <source>
        <dbReference type="SAM" id="SignalP"/>
    </source>
</evidence>